<proteinExistence type="predicted"/>
<sequence>MILGAARRALQTTRRQLSTSSDALPKIPKPPTAALAKRSQLLRDCTKYLDALEDLDLLSAKEMRVVFEKSERDLVPLDEHVERLTASRNLLAARLREVEDEDVEGHCWPGAC</sequence>
<dbReference type="EMBL" id="HBIW01000974">
    <property type="protein sequence ID" value="CAE0685396.1"/>
    <property type="molecule type" value="Transcribed_RNA"/>
</dbReference>
<organism evidence="1">
    <name type="scientific">Pelagomonas calceolata</name>
    <dbReference type="NCBI Taxonomy" id="35677"/>
    <lineage>
        <taxon>Eukaryota</taxon>
        <taxon>Sar</taxon>
        <taxon>Stramenopiles</taxon>
        <taxon>Ochrophyta</taxon>
        <taxon>Pelagophyceae</taxon>
        <taxon>Pelagomonadales</taxon>
        <taxon>Pelagomonadaceae</taxon>
        <taxon>Pelagomonas</taxon>
    </lineage>
</organism>
<gene>
    <name evidence="1" type="ORF">PCAL00307_LOCUS830</name>
</gene>
<evidence type="ECO:0000313" key="1">
    <source>
        <dbReference type="EMBL" id="CAE0685396.1"/>
    </source>
</evidence>
<protein>
    <submittedName>
        <fullName evidence="1">Uncharacterized protein</fullName>
    </submittedName>
</protein>
<accession>A0A7S4E236</accession>
<dbReference type="AlphaFoldDB" id="A0A7S4E236"/>
<reference evidence="1" key="1">
    <citation type="submission" date="2021-01" db="EMBL/GenBank/DDBJ databases">
        <authorList>
            <person name="Corre E."/>
            <person name="Pelletier E."/>
            <person name="Niang G."/>
            <person name="Scheremetjew M."/>
            <person name="Finn R."/>
            <person name="Kale V."/>
            <person name="Holt S."/>
            <person name="Cochrane G."/>
            <person name="Meng A."/>
            <person name="Brown T."/>
            <person name="Cohen L."/>
        </authorList>
    </citation>
    <scope>NUCLEOTIDE SEQUENCE</scope>
    <source>
        <strain evidence="1">CCMP1756</strain>
    </source>
</reference>
<name>A0A7S4E236_9STRA</name>